<dbReference type="PANTHER" id="PTHR23076">
    <property type="entry name" value="METALLOPROTEASE M41 FTSH"/>
    <property type="match status" value="1"/>
</dbReference>
<proteinExistence type="inferred from homology"/>
<dbReference type="FunFam" id="1.20.58.760:FF:000001">
    <property type="entry name" value="ATP-dependent zinc metalloprotease FtsH"/>
    <property type="match status" value="1"/>
</dbReference>
<evidence type="ECO:0000256" key="7">
    <source>
        <dbReference type="ARBA" id="ARBA00022801"/>
    </source>
</evidence>
<keyword evidence="10 14" id="KW-1133">Transmembrane helix</keyword>
<keyword evidence="12 14" id="KW-0472">Membrane</keyword>
<keyword evidence="5 14" id="KW-0479">Metal-binding</keyword>
<dbReference type="SUPFAM" id="SSF140990">
    <property type="entry name" value="FtsH protease domain-like"/>
    <property type="match status" value="1"/>
</dbReference>
<keyword evidence="14" id="KW-1003">Cell membrane</keyword>
<feature type="transmembrane region" description="Helical" evidence="14">
    <location>
        <begin position="120"/>
        <end position="142"/>
    </location>
</feature>
<dbReference type="Pfam" id="PF01434">
    <property type="entry name" value="Peptidase_M41"/>
    <property type="match status" value="1"/>
</dbReference>
<comment type="subunit">
    <text evidence="14">Homohexamer.</text>
</comment>
<comment type="similarity">
    <text evidence="2 14">In the C-terminal section; belongs to the peptidase M41 family.</text>
</comment>
<keyword evidence="3 14" id="KW-0645">Protease</keyword>
<feature type="transmembrane region" description="Helical" evidence="14">
    <location>
        <begin position="7"/>
        <end position="28"/>
    </location>
</feature>
<evidence type="ECO:0000256" key="12">
    <source>
        <dbReference type="ARBA" id="ARBA00023136"/>
    </source>
</evidence>
<comment type="similarity">
    <text evidence="15">Belongs to the AAA ATPase family.</text>
</comment>
<comment type="function">
    <text evidence="14">Acts as a processive, ATP-dependent zinc metallopeptidase for both cytoplasmic and membrane proteins. Plays a role in the quality control of integral membrane proteins.</text>
</comment>
<evidence type="ECO:0000256" key="4">
    <source>
        <dbReference type="ARBA" id="ARBA00022692"/>
    </source>
</evidence>
<dbReference type="AlphaFoldDB" id="A0A1H6YE33"/>
<dbReference type="NCBIfam" id="TIGR01241">
    <property type="entry name" value="FtsH_fam"/>
    <property type="match status" value="1"/>
</dbReference>
<dbReference type="Gene3D" id="1.10.8.60">
    <property type="match status" value="1"/>
</dbReference>
<dbReference type="PROSITE" id="PS00674">
    <property type="entry name" value="AAA"/>
    <property type="match status" value="1"/>
</dbReference>
<keyword evidence="8 14" id="KW-0862">Zinc</keyword>
<dbReference type="InterPro" id="IPR005936">
    <property type="entry name" value="FtsH"/>
</dbReference>
<dbReference type="InterPro" id="IPR003593">
    <property type="entry name" value="AAA+_ATPase"/>
</dbReference>
<keyword evidence="9 14" id="KW-0067">ATP-binding</keyword>
<comment type="subcellular location">
    <subcellularLocation>
        <location evidence="14">Cell membrane</location>
        <topology evidence="14">Multi-pass membrane protein</topology>
        <orientation evidence="14">Cytoplasmic side</orientation>
    </subcellularLocation>
    <subcellularLocation>
        <location evidence="1">Membrane</location>
    </subcellularLocation>
</comment>
<dbReference type="SMART" id="SM00382">
    <property type="entry name" value="AAA"/>
    <property type="match status" value="1"/>
</dbReference>
<comment type="similarity">
    <text evidence="13 14">In the central section; belongs to the AAA ATPase family.</text>
</comment>
<dbReference type="PANTHER" id="PTHR23076:SF97">
    <property type="entry name" value="ATP-DEPENDENT ZINC METALLOPROTEASE YME1L1"/>
    <property type="match status" value="1"/>
</dbReference>
<dbReference type="Proteomes" id="UP000183315">
    <property type="component" value="Unassembled WGS sequence"/>
</dbReference>
<dbReference type="CDD" id="cd19501">
    <property type="entry name" value="RecA-like_FtsH"/>
    <property type="match status" value="1"/>
</dbReference>
<dbReference type="InterPro" id="IPR000642">
    <property type="entry name" value="Peptidase_M41"/>
</dbReference>
<feature type="domain" description="AAA+ ATPase" evidence="17">
    <location>
        <begin position="206"/>
        <end position="345"/>
    </location>
</feature>
<keyword evidence="19" id="KW-1185">Reference proteome</keyword>
<dbReference type="FunFam" id="1.10.8.60:FF:000001">
    <property type="entry name" value="ATP-dependent zinc metalloprotease FtsH"/>
    <property type="match status" value="1"/>
</dbReference>
<keyword evidence="4 14" id="KW-0812">Transmembrane</keyword>
<keyword evidence="11 14" id="KW-0482">Metalloprotease</keyword>
<dbReference type="InterPro" id="IPR003959">
    <property type="entry name" value="ATPase_AAA_core"/>
</dbReference>
<evidence type="ECO:0000313" key="18">
    <source>
        <dbReference type="EMBL" id="SEJ39543.1"/>
    </source>
</evidence>
<evidence type="ECO:0000256" key="14">
    <source>
        <dbReference type="HAMAP-Rule" id="MF_01458"/>
    </source>
</evidence>
<feature type="binding site" evidence="14">
    <location>
        <position position="440"/>
    </location>
    <ligand>
        <name>Zn(2+)</name>
        <dbReference type="ChEBI" id="CHEBI:29105"/>
        <note>catalytic</note>
    </ligand>
</feature>
<dbReference type="OrthoDB" id="9809379at2"/>
<dbReference type="GO" id="GO:0005886">
    <property type="term" value="C:plasma membrane"/>
    <property type="evidence" value="ECO:0007669"/>
    <property type="project" value="UniProtKB-SubCell"/>
</dbReference>
<name>A0A1H6YE33_9MICO</name>
<dbReference type="GO" id="GO:0005524">
    <property type="term" value="F:ATP binding"/>
    <property type="evidence" value="ECO:0007669"/>
    <property type="project" value="UniProtKB-UniRule"/>
</dbReference>
<dbReference type="InterPro" id="IPR027417">
    <property type="entry name" value="P-loop_NTPase"/>
</dbReference>
<feature type="binding site" evidence="14">
    <location>
        <position position="436"/>
    </location>
    <ligand>
        <name>Zn(2+)</name>
        <dbReference type="ChEBI" id="CHEBI:29105"/>
        <note>catalytic</note>
    </ligand>
</feature>
<evidence type="ECO:0000256" key="9">
    <source>
        <dbReference type="ARBA" id="ARBA00022840"/>
    </source>
</evidence>
<dbReference type="Gene3D" id="1.20.58.760">
    <property type="entry name" value="Peptidase M41"/>
    <property type="match status" value="1"/>
</dbReference>
<dbReference type="InterPro" id="IPR003960">
    <property type="entry name" value="ATPase_AAA_CS"/>
</dbReference>
<dbReference type="GO" id="GO:0008270">
    <property type="term" value="F:zinc ion binding"/>
    <property type="evidence" value="ECO:0007669"/>
    <property type="project" value="UniProtKB-UniRule"/>
</dbReference>
<evidence type="ECO:0000256" key="16">
    <source>
        <dbReference type="SAM" id="MobiDB-lite"/>
    </source>
</evidence>
<dbReference type="EC" id="3.4.24.-" evidence="14"/>
<dbReference type="HAMAP" id="MF_01458">
    <property type="entry name" value="FtsH"/>
    <property type="match status" value="1"/>
</dbReference>
<dbReference type="Pfam" id="PF00004">
    <property type="entry name" value="AAA"/>
    <property type="match status" value="1"/>
</dbReference>
<keyword evidence="6 14" id="KW-0547">Nucleotide-binding</keyword>
<evidence type="ECO:0000256" key="15">
    <source>
        <dbReference type="RuleBase" id="RU003651"/>
    </source>
</evidence>
<gene>
    <name evidence="14" type="primary">ftsH</name>
    <name evidence="18" type="ORF">SAMN05421637_1697</name>
</gene>
<sequence>MKNVLNIRLIIFYVAAALLVAWLVSGLLSPRTQQVDTSVGLTMLEQQVAEQVKIVDGDQRVELTLIDPADFPDGTPEEWADYRGKVEFFYVEPQGEEIVTAVKEADPEQGYNSEVPQSSIWASIAFTFLPILLLVGLFWFLMSNMQGGGGGRLMSFGKSKASMVTPDTPTVKFDDVAGVDEAVEELKEIEEFLENPAKFQAVGAKIPKGVLLYGPPGTGKTLLARAVAGEAGVPFFSISGSDFVEMFVGVGASRVRDLFEQAKKNSPAIIFVDEIDAVGRHRGAGMGGGHDEREQTLNQMLVEMDGFDIHTNIIMIAATNRPDILDPALLRPGRFDRQVGVDAPDLKGRVKVLEVHAKGKPISPEVDLDALARRTPGFTGADLANVLNEAALLTARREKQLIGPDEMDEAIDRVIAGPQKRTRVMNDHDKTVTAYHEGGHALVAAAMRHTDPVTKVTILPRGRALGYTMVMPQEDRYSKTRNQLLDNLAYAMGGRIAEELIFGDPSTGASNDIQQATEIARQMVTEYGMSTRVGSVRLTGSSGEVFLGRDMGHGREFSESVAATVDQEVRALMDNAMAEATLALTQNRGVLDALAEALLEKETLGETELAAVFAEVEKVPARDEWISGHWIAAAPAEAKGGAIEAPSKVEADAAVAQPDEAEEQPVPAPELVEPKDQ</sequence>
<feature type="region of interest" description="Disordered" evidence="16">
    <location>
        <begin position="647"/>
        <end position="677"/>
    </location>
</feature>
<keyword evidence="7 14" id="KW-0378">Hydrolase</keyword>
<evidence type="ECO:0000256" key="2">
    <source>
        <dbReference type="ARBA" id="ARBA00010044"/>
    </source>
</evidence>
<dbReference type="GO" id="GO:0016887">
    <property type="term" value="F:ATP hydrolysis activity"/>
    <property type="evidence" value="ECO:0007669"/>
    <property type="project" value="UniProtKB-UniRule"/>
</dbReference>
<evidence type="ECO:0000256" key="1">
    <source>
        <dbReference type="ARBA" id="ARBA00004370"/>
    </source>
</evidence>
<organism evidence="18 19">
    <name type="scientific">Demequina mangrovi</name>
    <dbReference type="NCBI Taxonomy" id="1043493"/>
    <lineage>
        <taxon>Bacteria</taxon>
        <taxon>Bacillati</taxon>
        <taxon>Actinomycetota</taxon>
        <taxon>Actinomycetes</taxon>
        <taxon>Micrococcales</taxon>
        <taxon>Demequinaceae</taxon>
        <taxon>Demequina</taxon>
    </lineage>
</organism>
<accession>A0A1H6YE33</accession>
<dbReference type="GO" id="GO:0006508">
    <property type="term" value="P:proteolysis"/>
    <property type="evidence" value="ECO:0007669"/>
    <property type="project" value="UniProtKB-KW"/>
</dbReference>
<reference evidence="19" key="1">
    <citation type="submission" date="2016-10" db="EMBL/GenBank/DDBJ databases">
        <authorList>
            <person name="Varghese N."/>
        </authorList>
    </citation>
    <scope>NUCLEOTIDE SEQUENCE [LARGE SCALE GENOMIC DNA]</scope>
    <source>
        <strain evidence="19">DSM 24868</strain>
    </source>
</reference>
<evidence type="ECO:0000256" key="6">
    <source>
        <dbReference type="ARBA" id="ARBA00022741"/>
    </source>
</evidence>
<evidence type="ECO:0000256" key="3">
    <source>
        <dbReference type="ARBA" id="ARBA00022670"/>
    </source>
</evidence>
<dbReference type="InterPro" id="IPR037219">
    <property type="entry name" value="Peptidase_M41-like"/>
</dbReference>
<dbReference type="eggNOG" id="COG0465">
    <property type="taxonomic scope" value="Bacteria"/>
</dbReference>
<evidence type="ECO:0000256" key="5">
    <source>
        <dbReference type="ARBA" id="ARBA00022723"/>
    </source>
</evidence>
<dbReference type="GO" id="GO:0030163">
    <property type="term" value="P:protein catabolic process"/>
    <property type="evidence" value="ECO:0007669"/>
    <property type="project" value="UniProtKB-UniRule"/>
</dbReference>
<dbReference type="Pfam" id="PF17862">
    <property type="entry name" value="AAA_lid_3"/>
    <property type="match status" value="1"/>
</dbReference>
<evidence type="ECO:0000259" key="17">
    <source>
        <dbReference type="SMART" id="SM00382"/>
    </source>
</evidence>
<evidence type="ECO:0000256" key="11">
    <source>
        <dbReference type="ARBA" id="ARBA00023049"/>
    </source>
</evidence>
<dbReference type="FunFam" id="3.40.50.300:FF:000001">
    <property type="entry name" value="ATP-dependent zinc metalloprotease FtsH"/>
    <property type="match status" value="1"/>
</dbReference>
<dbReference type="GO" id="GO:0004176">
    <property type="term" value="F:ATP-dependent peptidase activity"/>
    <property type="evidence" value="ECO:0007669"/>
    <property type="project" value="InterPro"/>
</dbReference>
<feature type="active site" evidence="14">
    <location>
        <position position="437"/>
    </location>
</feature>
<evidence type="ECO:0000256" key="8">
    <source>
        <dbReference type="ARBA" id="ARBA00022833"/>
    </source>
</evidence>
<feature type="binding site" evidence="14">
    <location>
        <begin position="214"/>
        <end position="221"/>
    </location>
    <ligand>
        <name>ATP</name>
        <dbReference type="ChEBI" id="CHEBI:30616"/>
    </ligand>
</feature>
<dbReference type="STRING" id="1043493.SAMN05421637_1697"/>
<dbReference type="GO" id="GO:0004222">
    <property type="term" value="F:metalloendopeptidase activity"/>
    <property type="evidence" value="ECO:0007669"/>
    <property type="project" value="InterPro"/>
</dbReference>
<evidence type="ECO:0000256" key="13">
    <source>
        <dbReference type="ARBA" id="ARBA00061570"/>
    </source>
</evidence>
<dbReference type="RefSeq" id="WP_042213627.1">
    <property type="nucleotide sequence ID" value="NZ_BBLU01000004.1"/>
</dbReference>
<dbReference type="Gene3D" id="3.40.50.300">
    <property type="entry name" value="P-loop containing nucleotide triphosphate hydrolases"/>
    <property type="match status" value="1"/>
</dbReference>
<protein>
    <recommendedName>
        <fullName evidence="14">ATP-dependent zinc metalloprotease FtsH</fullName>
        <ecNumber evidence="14">3.4.24.-</ecNumber>
    </recommendedName>
</protein>
<comment type="cofactor">
    <cofactor evidence="14">
        <name>Zn(2+)</name>
        <dbReference type="ChEBI" id="CHEBI:29105"/>
    </cofactor>
    <text evidence="14">Binds 1 zinc ion per subunit.</text>
</comment>
<dbReference type="EMBL" id="FNZI01000003">
    <property type="protein sequence ID" value="SEJ39543.1"/>
    <property type="molecule type" value="Genomic_DNA"/>
</dbReference>
<evidence type="ECO:0000256" key="10">
    <source>
        <dbReference type="ARBA" id="ARBA00022989"/>
    </source>
</evidence>
<feature type="binding site" evidence="14">
    <location>
        <position position="512"/>
    </location>
    <ligand>
        <name>Zn(2+)</name>
        <dbReference type="ChEBI" id="CHEBI:29105"/>
        <note>catalytic</note>
    </ligand>
</feature>
<evidence type="ECO:0000313" key="19">
    <source>
        <dbReference type="Proteomes" id="UP000183315"/>
    </source>
</evidence>
<dbReference type="SUPFAM" id="SSF52540">
    <property type="entry name" value="P-loop containing nucleoside triphosphate hydrolases"/>
    <property type="match status" value="1"/>
</dbReference>
<dbReference type="InterPro" id="IPR041569">
    <property type="entry name" value="AAA_lid_3"/>
</dbReference>